<evidence type="ECO:0000259" key="4">
    <source>
        <dbReference type="PROSITE" id="PS50949"/>
    </source>
</evidence>
<gene>
    <name evidence="5" type="ORF">FKX85_20590</name>
</gene>
<dbReference type="InterPro" id="IPR028082">
    <property type="entry name" value="Peripla_BP_I"/>
</dbReference>
<evidence type="ECO:0000313" key="6">
    <source>
        <dbReference type="Proteomes" id="UP000316614"/>
    </source>
</evidence>
<protein>
    <submittedName>
        <fullName evidence="5">GntR family transcriptional regulator</fullName>
    </submittedName>
</protein>
<dbReference type="SUPFAM" id="SSF46785">
    <property type="entry name" value="Winged helix' DNA-binding domain"/>
    <property type="match status" value="1"/>
</dbReference>
<dbReference type="PROSITE" id="PS50949">
    <property type="entry name" value="HTH_GNTR"/>
    <property type="match status" value="1"/>
</dbReference>
<name>A0A514CN95_9BACT</name>
<dbReference type="GO" id="GO:0003700">
    <property type="term" value="F:DNA-binding transcription factor activity"/>
    <property type="evidence" value="ECO:0007669"/>
    <property type="project" value="InterPro"/>
</dbReference>
<dbReference type="AlphaFoldDB" id="A0A514CN95"/>
<dbReference type="PRINTS" id="PR00035">
    <property type="entry name" value="HTHGNTR"/>
</dbReference>
<dbReference type="EMBL" id="CP041253">
    <property type="protein sequence ID" value="QDH81295.1"/>
    <property type="molecule type" value="Genomic_DNA"/>
</dbReference>
<dbReference type="SUPFAM" id="SSF53822">
    <property type="entry name" value="Periplasmic binding protein-like I"/>
    <property type="match status" value="1"/>
</dbReference>
<dbReference type="CDD" id="cd07377">
    <property type="entry name" value="WHTH_GntR"/>
    <property type="match status" value="1"/>
</dbReference>
<evidence type="ECO:0000256" key="3">
    <source>
        <dbReference type="ARBA" id="ARBA00023163"/>
    </source>
</evidence>
<dbReference type="SMART" id="SM00345">
    <property type="entry name" value="HTH_GNTR"/>
    <property type="match status" value="1"/>
</dbReference>
<organism evidence="5 6">
    <name type="scientific">Echinicola soli</name>
    <dbReference type="NCBI Taxonomy" id="2591634"/>
    <lineage>
        <taxon>Bacteria</taxon>
        <taxon>Pseudomonadati</taxon>
        <taxon>Bacteroidota</taxon>
        <taxon>Cytophagia</taxon>
        <taxon>Cytophagales</taxon>
        <taxon>Cyclobacteriaceae</taxon>
        <taxon>Echinicola</taxon>
    </lineage>
</organism>
<dbReference type="InterPro" id="IPR000524">
    <property type="entry name" value="Tscrpt_reg_HTH_GntR"/>
</dbReference>
<evidence type="ECO:0000256" key="1">
    <source>
        <dbReference type="ARBA" id="ARBA00023015"/>
    </source>
</evidence>
<evidence type="ECO:0000256" key="2">
    <source>
        <dbReference type="ARBA" id="ARBA00023125"/>
    </source>
</evidence>
<proteinExistence type="predicted"/>
<dbReference type="Proteomes" id="UP000316614">
    <property type="component" value="Chromosome"/>
</dbReference>
<sequence length="349" mass="40455">MDEMKEFIRIDPRSQVPKYSQIVAAIIDDVLRRKLKEGERIPSINDLSEQYDVSRDTVEKAYGLLRKKGVIESKKRRGFFIAKPSLKVRPKVLLMLNKFSDYELKVFNTLVTSLNKDVQVDFFVYHYDVDLFVNHILSCAGRYDYYLIMPHFKDHCLRHQSGNKKIDWVLNKIPREKIGFLDNLIPGWEGHWDAVVQDFKTDISAALKQTIEKLRKYKKIVLVFPDNLPYPYPEEIKTGFRKFCLDFQFDFEVVDVPHPAIEEGTAYVIIEEKDLVRINGLAKKRNIRPGNGIGIISYNDSPLKKMSGISVITTDVRQMGESGASLINSPDFNRATCKNPFHFIERESL</sequence>
<dbReference type="Gene3D" id="1.10.10.10">
    <property type="entry name" value="Winged helix-like DNA-binding domain superfamily/Winged helix DNA-binding domain"/>
    <property type="match status" value="1"/>
</dbReference>
<reference evidence="5 6" key="1">
    <citation type="submission" date="2019-06" db="EMBL/GenBank/DDBJ databases">
        <title>Echinicola alkalisoli sp. nov. isolated from saline soil.</title>
        <authorList>
            <person name="Sun J.-Q."/>
            <person name="Xu L."/>
        </authorList>
    </citation>
    <scope>NUCLEOTIDE SEQUENCE [LARGE SCALE GENOMIC DNA]</scope>
    <source>
        <strain evidence="5 6">LN3S3</strain>
    </source>
</reference>
<dbReference type="PANTHER" id="PTHR38445">
    <property type="entry name" value="HTH-TYPE TRANSCRIPTIONAL REPRESSOR YTRA"/>
    <property type="match status" value="1"/>
</dbReference>
<dbReference type="InterPro" id="IPR036388">
    <property type="entry name" value="WH-like_DNA-bd_sf"/>
</dbReference>
<keyword evidence="6" id="KW-1185">Reference proteome</keyword>
<feature type="domain" description="HTH gntR-type" evidence="4">
    <location>
        <begin position="16"/>
        <end position="84"/>
    </location>
</feature>
<dbReference type="InterPro" id="IPR036390">
    <property type="entry name" value="WH_DNA-bd_sf"/>
</dbReference>
<keyword evidence="2" id="KW-0238">DNA-binding</keyword>
<keyword evidence="1" id="KW-0805">Transcription regulation</keyword>
<dbReference type="KEGG" id="echi:FKX85_20590"/>
<dbReference type="GO" id="GO:0003677">
    <property type="term" value="F:DNA binding"/>
    <property type="evidence" value="ECO:0007669"/>
    <property type="project" value="UniProtKB-KW"/>
</dbReference>
<dbReference type="Pfam" id="PF00392">
    <property type="entry name" value="GntR"/>
    <property type="match status" value="1"/>
</dbReference>
<dbReference type="PANTHER" id="PTHR38445:SF10">
    <property type="entry name" value="GNTR-FAMILY TRANSCRIPTIONAL REGULATOR"/>
    <property type="match status" value="1"/>
</dbReference>
<dbReference type="OrthoDB" id="742238at2"/>
<keyword evidence="3" id="KW-0804">Transcription</keyword>
<evidence type="ECO:0000313" key="5">
    <source>
        <dbReference type="EMBL" id="QDH81295.1"/>
    </source>
</evidence>
<accession>A0A514CN95</accession>